<dbReference type="RefSeq" id="WP_377687810.1">
    <property type="nucleotide sequence ID" value="NZ_JBHMDZ010000046.1"/>
</dbReference>
<dbReference type="PROSITE" id="PS51935">
    <property type="entry name" value="NLPC_P60"/>
    <property type="match status" value="1"/>
</dbReference>
<comment type="caution">
    <text evidence="6">The sequence shown here is derived from an EMBL/GenBank/DDBJ whole genome shotgun (WGS) entry which is preliminary data.</text>
</comment>
<dbReference type="InterPro" id="IPR038765">
    <property type="entry name" value="Papain-like_cys_pep_sf"/>
</dbReference>
<keyword evidence="7" id="KW-1185">Reference proteome</keyword>
<dbReference type="Gene3D" id="3.90.1720.10">
    <property type="entry name" value="endopeptidase domain like (from Nostoc punctiforme)"/>
    <property type="match status" value="1"/>
</dbReference>
<keyword evidence="4" id="KW-0788">Thiol protease</keyword>
<gene>
    <name evidence="6" type="ORF">QWZ10_11715</name>
</gene>
<protein>
    <submittedName>
        <fullName evidence="6">Peptidase</fullName>
    </submittedName>
</protein>
<evidence type="ECO:0000256" key="3">
    <source>
        <dbReference type="ARBA" id="ARBA00022801"/>
    </source>
</evidence>
<evidence type="ECO:0000313" key="6">
    <source>
        <dbReference type="EMBL" id="MDN3712275.1"/>
    </source>
</evidence>
<evidence type="ECO:0000256" key="4">
    <source>
        <dbReference type="ARBA" id="ARBA00022807"/>
    </source>
</evidence>
<dbReference type="NCBIfam" id="TIGR02219">
    <property type="entry name" value="phage_NlpC_fam"/>
    <property type="match status" value="1"/>
</dbReference>
<name>A0ABT8D711_9RHOB</name>
<dbReference type="EMBL" id="JAUFRC010000001">
    <property type="protein sequence ID" value="MDN3712275.1"/>
    <property type="molecule type" value="Genomic_DNA"/>
</dbReference>
<dbReference type="Proteomes" id="UP001243846">
    <property type="component" value="Unassembled WGS sequence"/>
</dbReference>
<keyword evidence="2" id="KW-0645">Protease</keyword>
<evidence type="ECO:0000256" key="1">
    <source>
        <dbReference type="ARBA" id="ARBA00007074"/>
    </source>
</evidence>
<dbReference type="SUPFAM" id="SSF54001">
    <property type="entry name" value="Cysteine proteinases"/>
    <property type="match status" value="1"/>
</dbReference>
<dbReference type="InterPro" id="IPR000064">
    <property type="entry name" value="NLP_P60_dom"/>
</dbReference>
<evidence type="ECO:0000256" key="2">
    <source>
        <dbReference type="ARBA" id="ARBA00022670"/>
    </source>
</evidence>
<accession>A0ABT8D711</accession>
<sequence length="141" mass="15048">MRADVVAAARGWLGTPYVHQASSLGAGSNCLGLIRGVWRALYGAEPLVVPAYTPDWGEVGGEELLLAGAQRFLEQSVHEQAGDVLVFAMRSGAVAKHLAIQAETGPEASFVHAYERHGVVESPLTGPWRAKIAGRFAFPRL</sequence>
<proteinExistence type="inferred from homology"/>
<feature type="domain" description="NlpC/P60" evidence="5">
    <location>
        <begin position="1"/>
        <end position="139"/>
    </location>
</feature>
<reference evidence="7" key="1">
    <citation type="journal article" date="2019" name="Int. J. Syst. Evol. Microbiol.">
        <title>The Global Catalogue of Microorganisms (GCM) 10K type strain sequencing project: providing services to taxonomists for standard genome sequencing and annotation.</title>
        <authorList>
            <consortium name="The Broad Institute Genomics Platform"/>
            <consortium name="The Broad Institute Genome Sequencing Center for Infectious Disease"/>
            <person name="Wu L."/>
            <person name="Ma J."/>
        </authorList>
    </citation>
    <scope>NUCLEOTIDE SEQUENCE [LARGE SCALE GENOMIC DNA]</scope>
    <source>
        <strain evidence="7">CECT 8482</strain>
    </source>
</reference>
<keyword evidence="3" id="KW-0378">Hydrolase</keyword>
<evidence type="ECO:0000259" key="5">
    <source>
        <dbReference type="PROSITE" id="PS51935"/>
    </source>
</evidence>
<evidence type="ECO:0000313" key="7">
    <source>
        <dbReference type="Proteomes" id="UP001243846"/>
    </source>
</evidence>
<dbReference type="InterPro" id="IPR011929">
    <property type="entry name" value="Phage_pept_NlpC/P60"/>
</dbReference>
<comment type="similarity">
    <text evidence="1">Belongs to the peptidase C40 family.</text>
</comment>
<organism evidence="6 7">
    <name type="scientific">Paracoccus cavernae</name>
    <dbReference type="NCBI Taxonomy" id="1571207"/>
    <lineage>
        <taxon>Bacteria</taxon>
        <taxon>Pseudomonadati</taxon>
        <taxon>Pseudomonadota</taxon>
        <taxon>Alphaproteobacteria</taxon>
        <taxon>Rhodobacterales</taxon>
        <taxon>Paracoccaceae</taxon>
        <taxon>Paracoccus</taxon>
    </lineage>
</organism>